<dbReference type="RefSeq" id="YP_009119119.1">
    <property type="nucleotide sequence ID" value="NC_026440.1"/>
</dbReference>
<evidence type="ECO:0000256" key="1">
    <source>
        <dbReference type="SAM" id="MobiDB-lite"/>
    </source>
</evidence>
<evidence type="ECO:0000313" key="2">
    <source>
        <dbReference type="EMBL" id="AJF96884.1"/>
    </source>
</evidence>
<proteinExistence type="predicted"/>
<protein>
    <submittedName>
        <fullName evidence="2">Uncharacterized protein</fullName>
    </submittedName>
</protein>
<organism evidence="2 3">
    <name type="scientific">Pandoravirus inopinatum</name>
    <dbReference type="NCBI Taxonomy" id="1605721"/>
    <lineage>
        <taxon>Viruses</taxon>
        <taxon>Pandoravirus</taxon>
    </lineage>
</organism>
<accession>A0A0B5J0B4</accession>
<reference evidence="2 3" key="1">
    <citation type="journal article" date="2015" name="Parasitol. Res.">
        <title>Viruses in close associations with free-living amoebae.</title>
        <authorList>
            <person name="Scheid P."/>
        </authorList>
    </citation>
    <scope>NUCLEOTIDE SEQUENCE [LARGE SCALE GENOMIC DNA]</scope>
    <source>
        <strain evidence="2">KlaHel</strain>
    </source>
</reference>
<name>A0A0B5J0B4_9VIRU</name>
<dbReference type="EMBL" id="KP136319">
    <property type="protein sequence ID" value="AJF96884.1"/>
    <property type="molecule type" value="Genomic_DNA"/>
</dbReference>
<dbReference type="Proteomes" id="UP000202511">
    <property type="component" value="Segment"/>
</dbReference>
<feature type="region of interest" description="Disordered" evidence="1">
    <location>
        <begin position="92"/>
        <end position="112"/>
    </location>
</feature>
<dbReference type="KEGG" id="vg:23461801"/>
<evidence type="ECO:0000313" key="3">
    <source>
        <dbReference type="Proteomes" id="UP000202511"/>
    </source>
</evidence>
<sequence length="112" mass="11844">MEEPATTASVLLAADALPTGLVADTPADGRAASYASRLDAACRAWNMNGDGNGEIASDPLLTRLDEQAFFDVWGDGEGWDAAPLPRPIGACGRPLMPTHGRRPPSSMPWRLI</sequence>
<dbReference type="GeneID" id="23461801"/>